<comment type="caution">
    <text evidence="1">The sequence shown here is derived from an EMBL/GenBank/DDBJ whole genome shotgun (WGS) entry which is preliminary data.</text>
</comment>
<dbReference type="EMBL" id="BLAL01000058">
    <property type="protein sequence ID" value="GES81554.1"/>
    <property type="molecule type" value="Genomic_DNA"/>
</dbReference>
<accession>A0A8H3L9H1</accession>
<gene>
    <name evidence="1" type="ORF">RCL2_000879700</name>
</gene>
<sequence>MFFIEFNPELAEPDICKAIHYLYIYSNQRIPLRTAVEHFFREVLEDYSGDVLFFTSRGIFTIPTDIDQHYAALLFQNFLAHIF</sequence>
<organism evidence="1 2">
    <name type="scientific">Rhizophagus clarus</name>
    <dbReference type="NCBI Taxonomy" id="94130"/>
    <lineage>
        <taxon>Eukaryota</taxon>
        <taxon>Fungi</taxon>
        <taxon>Fungi incertae sedis</taxon>
        <taxon>Mucoromycota</taxon>
        <taxon>Glomeromycotina</taxon>
        <taxon>Glomeromycetes</taxon>
        <taxon>Glomerales</taxon>
        <taxon>Glomeraceae</taxon>
        <taxon>Rhizophagus</taxon>
    </lineage>
</organism>
<dbReference type="AlphaFoldDB" id="A0A8H3L9H1"/>
<reference evidence="1" key="1">
    <citation type="submission" date="2019-10" db="EMBL/GenBank/DDBJ databases">
        <title>Conservation and host-specific expression of non-tandemly repeated heterogenous ribosome RNA gene in arbuscular mycorrhizal fungi.</title>
        <authorList>
            <person name="Maeda T."/>
            <person name="Kobayashi Y."/>
            <person name="Nakagawa T."/>
            <person name="Ezawa T."/>
            <person name="Yamaguchi K."/>
            <person name="Bino T."/>
            <person name="Nishimoto Y."/>
            <person name="Shigenobu S."/>
            <person name="Kawaguchi M."/>
        </authorList>
    </citation>
    <scope>NUCLEOTIDE SEQUENCE</scope>
    <source>
        <strain evidence="1">HR1</strain>
    </source>
</reference>
<protein>
    <submittedName>
        <fullName evidence="1">Uncharacterized protein</fullName>
    </submittedName>
</protein>
<name>A0A8H3L9H1_9GLOM</name>
<evidence type="ECO:0000313" key="2">
    <source>
        <dbReference type="Proteomes" id="UP000615446"/>
    </source>
</evidence>
<dbReference type="Proteomes" id="UP000615446">
    <property type="component" value="Unassembled WGS sequence"/>
</dbReference>
<evidence type="ECO:0000313" key="1">
    <source>
        <dbReference type="EMBL" id="GES81554.1"/>
    </source>
</evidence>
<proteinExistence type="predicted"/>